<evidence type="ECO:0000256" key="8">
    <source>
        <dbReference type="ARBA" id="ARBA00023027"/>
    </source>
</evidence>
<proteinExistence type="inferred from homology"/>
<dbReference type="PANTHER" id="PTHR45846:SF1">
    <property type="entry name" value="TRNA-DIHYDROURIDINE(47) SYNTHASE [NAD(P)(+)]-LIKE"/>
    <property type="match status" value="1"/>
</dbReference>
<evidence type="ECO:0000256" key="1">
    <source>
        <dbReference type="ARBA" id="ARBA00001917"/>
    </source>
</evidence>
<dbReference type="GO" id="GO:0006397">
    <property type="term" value="P:mRNA processing"/>
    <property type="evidence" value="ECO:0007669"/>
    <property type="project" value="UniProtKB-KW"/>
</dbReference>
<feature type="compositionally biased region" description="Basic and acidic residues" evidence="16">
    <location>
        <begin position="35"/>
        <end position="45"/>
    </location>
</feature>
<dbReference type="GO" id="GO:0050660">
    <property type="term" value="F:flavin adenine dinucleotide binding"/>
    <property type="evidence" value="ECO:0007669"/>
    <property type="project" value="UniProtKB-UniRule"/>
</dbReference>
<evidence type="ECO:0000313" key="19">
    <source>
        <dbReference type="Proteomes" id="UP000580250"/>
    </source>
</evidence>
<evidence type="ECO:0000256" key="7">
    <source>
        <dbReference type="ARBA" id="ARBA00023002"/>
    </source>
</evidence>
<dbReference type="CDD" id="cd02801">
    <property type="entry name" value="DUS_like_FMN"/>
    <property type="match status" value="1"/>
</dbReference>
<dbReference type="Proteomes" id="UP000580250">
    <property type="component" value="Unassembled WGS sequence"/>
</dbReference>
<evidence type="ECO:0000256" key="3">
    <source>
        <dbReference type="ARBA" id="ARBA00022643"/>
    </source>
</evidence>
<feature type="zinc finger region" description="C3H1-type" evidence="14">
    <location>
        <begin position="102"/>
        <end position="127"/>
    </location>
</feature>
<evidence type="ECO:0000256" key="16">
    <source>
        <dbReference type="SAM" id="MobiDB-lite"/>
    </source>
</evidence>
<dbReference type="InterPro" id="IPR018517">
    <property type="entry name" value="tRNA_hU_synthase_CS"/>
</dbReference>
<comment type="catalytic activity">
    <reaction evidence="11">
        <text>a 5,6-dihydrouridine in mRNA + NAD(+) = a uridine in mRNA + NADH + H(+)</text>
        <dbReference type="Rhea" id="RHEA:69851"/>
        <dbReference type="Rhea" id="RHEA-COMP:14658"/>
        <dbReference type="Rhea" id="RHEA-COMP:17789"/>
        <dbReference type="ChEBI" id="CHEBI:15378"/>
        <dbReference type="ChEBI" id="CHEBI:57540"/>
        <dbReference type="ChEBI" id="CHEBI:57945"/>
        <dbReference type="ChEBI" id="CHEBI:65315"/>
        <dbReference type="ChEBI" id="CHEBI:74443"/>
    </reaction>
    <physiologicalReaction direction="right-to-left" evidence="11">
        <dbReference type="Rhea" id="RHEA:69853"/>
    </physiologicalReaction>
</comment>
<feature type="domain" description="C3H1-type" evidence="17">
    <location>
        <begin position="102"/>
        <end position="127"/>
    </location>
</feature>
<dbReference type="GO" id="GO:0003723">
    <property type="term" value="F:RNA binding"/>
    <property type="evidence" value="ECO:0007669"/>
    <property type="project" value="TreeGrafter"/>
</dbReference>
<evidence type="ECO:0000313" key="18">
    <source>
        <dbReference type="EMBL" id="CAD2174618.1"/>
    </source>
</evidence>
<evidence type="ECO:0000256" key="11">
    <source>
        <dbReference type="ARBA" id="ARBA00048342"/>
    </source>
</evidence>
<dbReference type="Gene3D" id="3.20.20.70">
    <property type="entry name" value="Aldolase class I"/>
    <property type="match status" value="1"/>
</dbReference>
<dbReference type="GO" id="GO:0102265">
    <property type="term" value="F:tRNA-dihydrouridine47 synthase activity"/>
    <property type="evidence" value="ECO:0007669"/>
    <property type="project" value="UniProtKB-EC"/>
</dbReference>
<keyword evidence="14 15" id="KW-0862">Zinc</keyword>
<evidence type="ECO:0000259" key="17">
    <source>
        <dbReference type="PROSITE" id="PS50103"/>
    </source>
</evidence>
<dbReference type="InterPro" id="IPR013785">
    <property type="entry name" value="Aldolase_TIM"/>
</dbReference>
<keyword evidence="2 15" id="KW-0285">Flavoprotein</keyword>
<keyword evidence="8" id="KW-0520">NAD</keyword>
<dbReference type="OrthoDB" id="259935at2759"/>
<organism evidence="18 19">
    <name type="scientific">Meloidogyne enterolobii</name>
    <name type="common">Root-knot nematode worm</name>
    <name type="synonym">Meloidogyne mayaguensis</name>
    <dbReference type="NCBI Taxonomy" id="390850"/>
    <lineage>
        <taxon>Eukaryota</taxon>
        <taxon>Metazoa</taxon>
        <taxon>Ecdysozoa</taxon>
        <taxon>Nematoda</taxon>
        <taxon>Chromadorea</taxon>
        <taxon>Rhabditida</taxon>
        <taxon>Tylenchina</taxon>
        <taxon>Tylenchomorpha</taxon>
        <taxon>Tylenchoidea</taxon>
        <taxon>Meloidogynidae</taxon>
        <taxon>Meloidogyninae</taxon>
        <taxon>Meloidogyne</taxon>
    </lineage>
</organism>
<dbReference type="AlphaFoldDB" id="A0A6V7VJN1"/>
<name>A0A6V7VJN1_MELEN</name>
<sequence length="541" mass="61654">MEDGFARIKEEYVLESNKKCGNNDVNKEVAAPVKQPEKRRGMDRQRKGKMLKAKIEMGKNEIRICPSVLSEDNVKCKYGDKCLAMHSKEEYWAKKPPDIGAVCPIFEQQGKCKFSLACSFARAHTNLETLDQIEKDPSPSWKPTINAQTIQLQINLRKNLCKFETTETALKEISTTIGCMERETTLNMKTLRGKTYLAPLTTVGNLPFRRLCVEHGAEITCSEMAMATQILKGQPSELSLLKRHPSEKLFGIQLAGGYPDTLGKAVELIKDNFDVDFIDLNLGCPLDNVNEKGGGCSLASRPNKLINVLKFMHKVADKLPISIKMRYGMKEGKRTAHTIIKQIVQQSPPQLLTLHPRSRDQRYTKSAEWDYVNECAQAIEGHFPFFVCGDVLSMEDYYKNISLWPIDGIMIGRGALIKPWIFTEIAERRNWDISSRERFDIIKKFTNYALEHWGSDNIGVENSRRFLLEWLSFQHRYIPVGILQEPPQKINQRPPNYRGRDELETLLASPACSDWIKISEMFLGKTPEGFVFVPKHNASAY</sequence>
<comment type="caution">
    <text evidence="18">The sequence shown here is derived from an EMBL/GenBank/DDBJ whole genome shotgun (WGS) entry which is preliminary data.</text>
</comment>
<comment type="catalytic activity">
    <reaction evidence="10">
        <text>5,6-dihydrouridine(47) in tRNA + NAD(+) = uridine(47) in tRNA + NADH + H(+)</text>
        <dbReference type="Rhea" id="RHEA:53364"/>
        <dbReference type="Rhea" id="RHEA-COMP:13539"/>
        <dbReference type="Rhea" id="RHEA-COMP:13540"/>
        <dbReference type="ChEBI" id="CHEBI:15378"/>
        <dbReference type="ChEBI" id="CHEBI:57540"/>
        <dbReference type="ChEBI" id="CHEBI:57945"/>
        <dbReference type="ChEBI" id="CHEBI:65315"/>
        <dbReference type="ChEBI" id="CHEBI:74443"/>
        <dbReference type="EC" id="1.3.1.89"/>
    </reaction>
    <physiologicalReaction direction="right-to-left" evidence="10">
        <dbReference type="Rhea" id="RHEA:53366"/>
    </physiologicalReaction>
</comment>
<evidence type="ECO:0000256" key="2">
    <source>
        <dbReference type="ARBA" id="ARBA00022630"/>
    </source>
</evidence>
<dbReference type="Gene3D" id="4.10.1000.10">
    <property type="entry name" value="Zinc finger, CCCH-type"/>
    <property type="match status" value="1"/>
</dbReference>
<reference evidence="18 19" key="1">
    <citation type="submission" date="2020-08" db="EMBL/GenBank/DDBJ databases">
        <authorList>
            <person name="Koutsovoulos G."/>
            <person name="Danchin GJ E."/>
        </authorList>
    </citation>
    <scope>NUCLEOTIDE SEQUENCE [LARGE SCALE GENOMIC DNA]</scope>
</reference>
<keyword evidence="6" id="KW-0521">NADP</keyword>
<evidence type="ECO:0000256" key="4">
    <source>
        <dbReference type="ARBA" id="ARBA00022664"/>
    </source>
</evidence>
<comment type="cofactor">
    <cofactor evidence="1 15">
        <name>FMN</name>
        <dbReference type="ChEBI" id="CHEBI:58210"/>
    </cofactor>
</comment>
<dbReference type="InterPro" id="IPR000571">
    <property type="entry name" value="Znf_CCCH"/>
</dbReference>
<evidence type="ECO:0000256" key="14">
    <source>
        <dbReference type="PROSITE-ProRule" id="PRU00723"/>
    </source>
</evidence>
<evidence type="ECO:0000256" key="5">
    <source>
        <dbReference type="ARBA" id="ARBA00022694"/>
    </source>
</evidence>
<keyword evidence="5 15" id="KW-0819">tRNA processing</keyword>
<protein>
    <recommendedName>
        <fullName evidence="15">tRNA-dihydrouridine(47) synthase [NAD(P)(+)]</fullName>
        <ecNumber evidence="15">1.3.1.-</ecNumber>
    </recommendedName>
    <alternativeName>
        <fullName evidence="15">tRNA-dihydrouridine synthase 3</fullName>
    </alternativeName>
</protein>
<evidence type="ECO:0000256" key="12">
    <source>
        <dbReference type="ARBA" id="ARBA00049447"/>
    </source>
</evidence>
<dbReference type="EMBL" id="CAJEWN010000239">
    <property type="protein sequence ID" value="CAD2174618.1"/>
    <property type="molecule type" value="Genomic_DNA"/>
</dbReference>
<dbReference type="SUPFAM" id="SSF51395">
    <property type="entry name" value="FMN-linked oxidoreductases"/>
    <property type="match status" value="1"/>
</dbReference>
<keyword evidence="14 15" id="KW-0863">Zinc-finger</keyword>
<evidence type="ECO:0000256" key="13">
    <source>
        <dbReference type="ARBA" id="ARBA00049513"/>
    </source>
</evidence>
<comment type="similarity">
    <text evidence="15">Belongs to the dus family. Dus3 subfamily.</text>
</comment>
<keyword evidence="4" id="KW-0507">mRNA processing</keyword>
<evidence type="ECO:0000256" key="15">
    <source>
        <dbReference type="RuleBase" id="RU291113"/>
    </source>
</evidence>
<dbReference type="PROSITE" id="PS50103">
    <property type="entry name" value="ZF_C3H1"/>
    <property type="match status" value="1"/>
</dbReference>
<dbReference type="InterPro" id="IPR035587">
    <property type="entry name" value="DUS-like_FMN-bd"/>
</dbReference>
<keyword evidence="3 15" id="KW-0288">FMN</keyword>
<accession>A0A6V7VJN1</accession>
<evidence type="ECO:0000256" key="6">
    <source>
        <dbReference type="ARBA" id="ARBA00022857"/>
    </source>
</evidence>
<comment type="catalytic activity">
    <reaction evidence="13">
        <text>5,6-dihydrouridine(47) in tRNA + NADP(+) = uridine(47) in tRNA + NADPH + H(+)</text>
        <dbReference type="Rhea" id="RHEA:53360"/>
        <dbReference type="Rhea" id="RHEA-COMP:13539"/>
        <dbReference type="Rhea" id="RHEA-COMP:13540"/>
        <dbReference type="ChEBI" id="CHEBI:15378"/>
        <dbReference type="ChEBI" id="CHEBI:57783"/>
        <dbReference type="ChEBI" id="CHEBI:58349"/>
        <dbReference type="ChEBI" id="CHEBI:65315"/>
        <dbReference type="ChEBI" id="CHEBI:74443"/>
        <dbReference type="EC" id="1.3.1.89"/>
    </reaction>
    <physiologicalReaction direction="right-to-left" evidence="13">
        <dbReference type="Rhea" id="RHEA:53362"/>
    </physiologicalReaction>
</comment>
<dbReference type="Pfam" id="PF01207">
    <property type="entry name" value="Dus"/>
    <property type="match status" value="1"/>
</dbReference>
<dbReference type="EC" id="1.3.1.-" evidence="15"/>
<evidence type="ECO:0000256" key="10">
    <source>
        <dbReference type="ARBA" id="ARBA00048266"/>
    </source>
</evidence>
<comment type="function">
    <text evidence="9">Catalyzes the synthesis of dihydrouridine, a modified base, in various RNAs, such as tRNAs, mRNAs and some long non-coding RNAs (lncRNAs). Mainly modifies the uridine in position 47 (U47) in the D-loop of most cytoplasmic tRNAs. Also able to mediate the formation of dihydrouridine in some mRNAs, thereby regulating their translation.</text>
</comment>
<feature type="region of interest" description="Disordered" evidence="16">
    <location>
        <begin position="20"/>
        <end position="47"/>
    </location>
</feature>
<gene>
    <name evidence="18" type="ORF">MENT_LOCUS26301</name>
</gene>
<dbReference type="GO" id="GO:0008270">
    <property type="term" value="F:zinc ion binding"/>
    <property type="evidence" value="ECO:0007669"/>
    <property type="project" value="UniProtKB-KW"/>
</dbReference>
<dbReference type="PROSITE" id="PS01136">
    <property type="entry name" value="UPF0034"/>
    <property type="match status" value="1"/>
</dbReference>
<comment type="catalytic activity">
    <reaction evidence="12">
        <text>a 5,6-dihydrouridine in mRNA + NADP(+) = a uridine in mRNA + NADPH + H(+)</text>
        <dbReference type="Rhea" id="RHEA:69855"/>
        <dbReference type="Rhea" id="RHEA-COMP:14658"/>
        <dbReference type="Rhea" id="RHEA-COMP:17789"/>
        <dbReference type="ChEBI" id="CHEBI:15378"/>
        <dbReference type="ChEBI" id="CHEBI:57783"/>
        <dbReference type="ChEBI" id="CHEBI:58349"/>
        <dbReference type="ChEBI" id="CHEBI:65315"/>
        <dbReference type="ChEBI" id="CHEBI:74443"/>
    </reaction>
    <physiologicalReaction direction="right-to-left" evidence="12">
        <dbReference type="Rhea" id="RHEA:69857"/>
    </physiologicalReaction>
</comment>
<evidence type="ECO:0000256" key="9">
    <source>
        <dbReference type="ARBA" id="ARBA00045365"/>
    </source>
</evidence>
<dbReference type="PANTHER" id="PTHR45846">
    <property type="entry name" value="TRNA-DIHYDROURIDINE(47) SYNTHASE [NAD(P)(+)]-LIKE"/>
    <property type="match status" value="1"/>
</dbReference>
<keyword evidence="14 15" id="KW-0479">Metal-binding</keyword>
<keyword evidence="7 15" id="KW-0560">Oxidoreductase</keyword>